<dbReference type="AlphaFoldDB" id="A0A1F7US48"/>
<feature type="domain" description="M23ase beta-sheet core" evidence="3">
    <location>
        <begin position="315"/>
        <end position="417"/>
    </location>
</feature>
<proteinExistence type="predicted"/>
<dbReference type="InterPro" id="IPR011055">
    <property type="entry name" value="Dup_hybrid_motif"/>
</dbReference>
<gene>
    <name evidence="4" type="ORF">A3B21_01545</name>
</gene>
<dbReference type="Gene3D" id="2.70.70.10">
    <property type="entry name" value="Glucose Permease (Domain IIA)"/>
    <property type="match status" value="1"/>
</dbReference>
<protein>
    <recommendedName>
        <fullName evidence="3">M23ase beta-sheet core domain-containing protein</fullName>
    </recommendedName>
</protein>
<dbReference type="STRING" id="1802401.A3B21_01545"/>
<evidence type="ECO:0000259" key="3">
    <source>
        <dbReference type="Pfam" id="PF01551"/>
    </source>
</evidence>
<keyword evidence="2" id="KW-0175">Coiled coil</keyword>
<organism evidence="4 5">
    <name type="scientific">Candidatus Uhrbacteria bacterium RIFCSPLOWO2_01_FULL_47_24</name>
    <dbReference type="NCBI Taxonomy" id="1802401"/>
    <lineage>
        <taxon>Bacteria</taxon>
        <taxon>Candidatus Uhriibacteriota</taxon>
    </lineage>
</organism>
<evidence type="ECO:0000256" key="2">
    <source>
        <dbReference type="SAM" id="Coils"/>
    </source>
</evidence>
<dbReference type="SUPFAM" id="SSF51261">
    <property type="entry name" value="Duplicated hybrid motif"/>
    <property type="match status" value="1"/>
</dbReference>
<dbReference type="Gene3D" id="6.10.250.3150">
    <property type="match status" value="1"/>
</dbReference>
<dbReference type="Pfam" id="PF01551">
    <property type="entry name" value="Peptidase_M23"/>
    <property type="match status" value="1"/>
</dbReference>
<dbReference type="Proteomes" id="UP000176897">
    <property type="component" value="Unassembled WGS sequence"/>
</dbReference>
<accession>A0A1F7US48</accession>
<dbReference type="PANTHER" id="PTHR21666">
    <property type="entry name" value="PEPTIDASE-RELATED"/>
    <property type="match status" value="1"/>
</dbReference>
<dbReference type="InterPro" id="IPR050570">
    <property type="entry name" value="Cell_wall_metabolism_enzyme"/>
</dbReference>
<dbReference type="CDD" id="cd12797">
    <property type="entry name" value="M23_peptidase"/>
    <property type="match status" value="1"/>
</dbReference>
<dbReference type="InterPro" id="IPR016047">
    <property type="entry name" value="M23ase_b-sheet_dom"/>
</dbReference>
<reference evidence="4 5" key="1">
    <citation type="journal article" date="2016" name="Nat. Commun.">
        <title>Thousands of microbial genomes shed light on interconnected biogeochemical processes in an aquifer system.</title>
        <authorList>
            <person name="Anantharaman K."/>
            <person name="Brown C.T."/>
            <person name="Hug L.A."/>
            <person name="Sharon I."/>
            <person name="Castelle C.J."/>
            <person name="Probst A.J."/>
            <person name="Thomas B.C."/>
            <person name="Singh A."/>
            <person name="Wilkins M.J."/>
            <person name="Karaoz U."/>
            <person name="Brodie E.L."/>
            <person name="Williams K.H."/>
            <person name="Hubbard S.S."/>
            <person name="Banfield J.F."/>
        </authorList>
    </citation>
    <scope>NUCLEOTIDE SEQUENCE [LARGE SCALE GENOMIC DNA]</scope>
</reference>
<dbReference type="EMBL" id="MGEJ01000010">
    <property type="protein sequence ID" value="OGL81065.1"/>
    <property type="molecule type" value="Genomic_DNA"/>
</dbReference>
<feature type="coiled-coil region" evidence="2">
    <location>
        <begin position="50"/>
        <end position="147"/>
    </location>
</feature>
<comment type="caution">
    <text evidence="4">The sequence shown here is derived from an EMBL/GenBank/DDBJ whole genome shotgun (WGS) entry which is preliminary data.</text>
</comment>
<evidence type="ECO:0000313" key="5">
    <source>
        <dbReference type="Proteomes" id="UP000176897"/>
    </source>
</evidence>
<name>A0A1F7US48_9BACT</name>
<evidence type="ECO:0000256" key="1">
    <source>
        <dbReference type="ARBA" id="ARBA00022729"/>
    </source>
</evidence>
<keyword evidence="1" id="KW-0732">Signal</keyword>
<dbReference type="GO" id="GO:0004222">
    <property type="term" value="F:metalloendopeptidase activity"/>
    <property type="evidence" value="ECO:0007669"/>
    <property type="project" value="TreeGrafter"/>
</dbReference>
<evidence type="ECO:0000313" key="4">
    <source>
        <dbReference type="EMBL" id="OGL81065.1"/>
    </source>
</evidence>
<sequence>MQSNWRKNCSRNSLGCVLRGLKTRGYLLFFLFVILNSTFFISSVHAQSSVLDLNTQIQDKKRAQQELQQKINDYSNKIRTTQKKAASLVNQINILEANISKAELEIRRKEIEAQQLALETQLVEQQIQDEERRMNNMLTDISKVLREIKRYDDRKYVEIVLAENSFSEVFDQLYYTERLANHLSRKLDEIKSIRGILDNNRTTLVTKQTEAEQKKEGLAIMQDAFEQEKRVKEALFGRTKSTEAEFRNLLEELRAAASSIDSEIVTLEKTIRQKLDIADKLAGDTGILSWPVAPIGGLSASFHDPDYPFRYLFEHGGVDIRTPQGTPIRAPASGYVAKVFNGGLGIRPSYVMLLHGNQLSTVFMHVSSIAVVPDTYVLRGDVIAYSGGRPRTPGAGRWTTGPHLHFETRINGVPVDPMGYLP</sequence>
<dbReference type="PANTHER" id="PTHR21666:SF289">
    <property type="entry name" value="L-ALA--D-GLU ENDOPEPTIDASE"/>
    <property type="match status" value="1"/>
</dbReference>